<comment type="caution">
    <text evidence="1">The sequence shown here is derived from an EMBL/GenBank/DDBJ whole genome shotgun (WGS) entry which is preliminary data.</text>
</comment>
<dbReference type="Proteomes" id="UP000499080">
    <property type="component" value="Unassembled WGS sequence"/>
</dbReference>
<protein>
    <submittedName>
        <fullName evidence="1">Uncharacterized protein</fullName>
    </submittedName>
</protein>
<organism evidence="1 2">
    <name type="scientific">Araneus ventricosus</name>
    <name type="common">Orbweaver spider</name>
    <name type="synonym">Epeira ventricosa</name>
    <dbReference type="NCBI Taxonomy" id="182803"/>
    <lineage>
        <taxon>Eukaryota</taxon>
        <taxon>Metazoa</taxon>
        <taxon>Ecdysozoa</taxon>
        <taxon>Arthropoda</taxon>
        <taxon>Chelicerata</taxon>
        <taxon>Arachnida</taxon>
        <taxon>Araneae</taxon>
        <taxon>Araneomorphae</taxon>
        <taxon>Entelegynae</taxon>
        <taxon>Araneoidea</taxon>
        <taxon>Araneidae</taxon>
        <taxon>Araneus</taxon>
    </lineage>
</organism>
<proteinExistence type="predicted"/>
<sequence length="192" mass="22637">MEDPMHSILDFLDTEKESLDYIFTKDLLLYVVIDYYSIAYSDPENVFMEKSNNSPFAPEVKLAVENFLDAKGDDLHNEYDLDFPYEDSISNSSHLEKLICITRYFQNKPFDNASFLECLCKCAEYTRLSYMNGISKALHLSLKVICIMLSGMRESGKITQDFWSDFQKYCGKYIRRINRRIPIQRKRKYCEI</sequence>
<evidence type="ECO:0000313" key="1">
    <source>
        <dbReference type="EMBL" id="GBM50596.1"/>
    </source>
</evidence>
<name>A0A4Y2GCU4_ARAVE</name>
<keyword evidence="2" id="KW-1185">Reference proteome</keyword>
<reference evidence="1 2" key="1">
    <citation type="journal article" date="2019" name="Sci. Rep.">
        <title>Orb-weaving spider Araneus ventricosus genome elucidates the spidroin gene catalogue.</title>
        <authorList>
            <person name="Kono N."/>
            <person name="Nakamura H."/>
            <person name="Ohtoshi R."/>
            <person name="Moran D.A.P."/>
            <person name="Shinohara A."/>
            <person name="Yoshida Y."/>
            <person name="Fujiwara M."/>
            <person name="Mori M."/>
            <person name="Tomita M."/>
            <person name="Arakawa K."/>
        </authorList>
    </citation>
    <scope>NUCLEOTIDE SEQUENCE [LARGE SCALE GENOMIC DNA]</scope>
</reference>
<evidence type="ECO:0000313" key="2">
    <source>
        <dbReference type="Proteomes" id="UP000499080"/>
    </source>
</evidence>
<dbReference type="EMBL" id="BGPR01001305">
    <property type="protein sequence ID" value="GBM50596.1"/>
    <property type="molecule type" value="Genomic_DNA"/>
</dbReference>
<gene>
    <name evidence="1" type="ORF">AVEN_70234_1</name>
</gene>
<dbReference type="OrthoDB" id="6421848at2759"/>
<dbReference type="AlphaFoldDB" id="A0A4Y2GCU4"/>
<accession>A0A4Y2GCU4</accession>